<accession>A0A915PYT6</accession>
<feature type="region of interest" description="Disordered" evidence="1">
    <location>
        <begin position="1"/>
        <end position="34"/>
    </location>
</feature>
<keyword evidence="3" id="KW-1185">Reference proteome</keyword>
<dbReference type="Pfam" id="PF25573">
    <property type="entry name" value="TPR_PSMD3_N"/>
    <property type="match status" value="1"/>
</dbReference>
<evidence type="ECO:0000313" key="3">
    <source>
        <dbReference type="Proteomes" id="UP000887581"/>
    </source>
</evidence>
<evidence type="ECO:0000313" key="4">
    <source>
        <dbReference type="WBParaSite" id="sdigi.contig609.g9200.t1"/>
    </source>
</evidence>
<dbReference type="Proteomes" id="UP000887581">
    <property type="component" value="Unplaced"/>
</dbReference>
<reference evidence="4" key="1">
    <citation type="submission" date="2022-11" db="UniProtKB">
        <authorList>
            <consortium name="WormBaseParasite"/>
        </authorList>
    </citation>
    <scope>IDENTIFICATION</scope>
</reference>
<proteinExistence type="predicted"/>
<name>A0A915PYT6_9BILA</name>
<organism evidence="3 4">
    <name type="scientific">Setaria digitata</name>
    <dbReference type="NCBI Taxonomy" id="48799"/>
    <lineage>
        <taxon>Eukaryota</taxon>
        <taxon>Metazoa</taxon>
        <taxon>Ecdysozoa</taxon>
        <taxon>Nematoda</taxon>
        <taxon>Chromadorea</taxon>
        <taxon>Rhabditida</taxon>
        <taxon>Spirurina</taxon>
        <taxon>Spiruromorpha</taxon>
        <taxon>Filarioidea</taxon>
        <taxon>Setariidae</taxon>
        <taxon>Setaria</taxon>
    </lineage>
</organism>
<dbReference type="AlphaFoldDB" id="A0A915PYT6"/>
<sequence length="122" mass="13823">MVSKMEVDEARDGAGDEKEESGDTRAEEKDETLKVEDPDAAILENLRAWCTQLEKGEMHVLPRMIQLLHKTRRQLNGNVLKKLITSQLAALPLIRDQLLSWFPPTATTTGLVQPVYIFFQFG</sequence>
<evidence type="ECO:0000259" key="2">
    <source>
        <dbReference type="Pfam" id="PF25573"/>
    </source>
</evidence>
<dbReference type="InterPro" id="IPR057985">
    <property type="entry name" value="TPR_PSMD3_N"/>
</dbReference>
<protein>
    <recommendedName>
        <fullName evidence="2">26S proteasome non-ATPase regulatory subunit 3 N-terminal TPR repeats domain-containing protein</fullName>
    </recommendedName>
</protein>
<dbReference type="WBParaSite" id="sdigi.contig609.g9200.t1">
    <property type="protein sequence ID" value="sdigi.contig609.g9200.t1"/>
    <property type="gene ID" value="sdigi.contig609.g9200"/>
</dbReference>
<evidence type="ECO:0000256" key="1">
    <source>
        <dbReference type="SAM" id="MobiDB-lite"/>
    </source>
</evidence>
<feature type="domain" description="26S proteasome non-ATPase regulatory subunit 3 N-terminal TPR repeats" evidence="2">
    <location>
        <begin position="39"/>
        <end position="105"/>
    </location>
</feature>